<sequence length="400" mass="43682">MQPLSLIVFSSFPQKSPVLRSEVPQTHSALRSLHYAPMKTITSPLAVLTAALNPNADGWQQLLPRGEFRSRDGSPTDVPHWFIDKTIAERLIDKVRGLNQDVLIDYEHETIFKAKRGEGAGAVLAAGWFNADEIKWFEDDERQGLFIKPRWTEKAYQHIKNGEFAFLSAVFPYDKNGIPLELRMAALTNDPGVTGMQRLAVLSAVINQQEDKPMPEILRKLLAKLGVDVAEGADATDEQLQSALSTLEKLQSDKTAADEQVATLSAKSTEVDLSKYVPKDAYDATVTQLATLSAKACETEVDSLIATARNEGRVLEAEVNYLKGFGKQQGVAALSAMLAQRPQIAVLSAKQTDTTNVDKDGEKEKGLAVLSAADKEAAKLVGMSEADFAKQKAELEESNG</sequence>
<dbReference type="Pfam" id="PF10123">
    <property type="entry name" value="Mu-like_Pro"/>
    <property type="match status" value="1"/>
</dbReference>
<keyword evidence="1" id="KW-0175">Coiled coil</keyword>
<evidence type="ECO:0000256" key="1">
    <source>
        <dbReference type="SAM" id="Coils"/>
    </source>
</evidence>
<feature type="coiled-coil region" evidence="1">
    <location>
        <begin position="233"/>
        <end position="267"/>
    </location>
</feature>
<dbReference type="InterPro" id="IPR012106">
    <property type="entry name" value="Phage_Mu_Gp1"/>
</dbReference>
<evidence type="ECO:0000313" key="3">
    <source>
        <dbReference type="Proteomes" id="UP000254465"/>
    </source>
</evidence>
<accession>A0A377I4R5</accession>
<dbReference type="Proteomes" id="UP000254465">
    <property type="component" value="Unassembled WGS sequence"/>
</dbReference>
<gene>
    <name evidence="2" type="ORF">NCTC11296_00154</name>
</gene>
<protein>
    <submittedName>
        <fullName evidence="2">Bacteriophage Mu I protein</fullName>
    </submittedName>
</protein>
<organism evidence="2 3">
    <name type="scientific">Avibacterium paragallinarum</name>
    <name type="common">Haemophilus gallinarum</name>
    <dbReference type="NCBI Taxonomy" id="728"/>
    <lineage>
        <taxon>Bacteria</taxon>
        <taxon>Pseudomonadati</taxon>
        <taxon>Pseudomonadota</taxon>
        <taxon>Gammaproteobacteria</taxon>
        <taxon>Pasteurellales</taxon>
        <taxon>Pasteurellaceae</taxon>
        <taxon>Avibacterium</taxon>
    </lineage>
</organism>
<dbReference type="AlphaFoldDB" id="A0A377I4R5"/>
<name>A0A377I4R5_AVIPA</name>
<evidence type="ECO:0000313" key="2">
    <source>
        <dbReference type="EMBL" id="STO70274.1"/>
    </source>
</evidence>
<dbReference type="EMBL" id="UGHK01000001">
    <property type="protein sequence ID" value="STO70274.1"/>
    <property type="molecule type" value="Genomic_DNA"/>
</dbReference>
<dbReference type="PIRSF" id="PIRSF016624">
    <property type="entry name" value="Mu_prophg_I"/>
    <property type="match status" value="1"/>
</dbReference>
<proteinExistence type="predicted"/>
<reference evidence="2 3" key="1">
    <citation type="submission" date="2018-06" db="EMBL/GenBank/DDBJ databases">
        <authorList>
            <consortium name="Pathogen Informatics"/>
            <person name="Doyle S."/>
        </authorList>
    </citation>
    <scope>NUCLEOTIDE SEQUENCE [LARGE SCALE GENOMIC DNA]</scope>
    <source>
        <strain evidence="2 3">NCTC11296</strain>
    </source>
</reference>